<evidence type="ECO:0000313" key="1">
    <source>
        <dbReference type="EMBL" id="MCD2493286.1"/>
    </source>
</evidence>
<dbReference type="AlphaFoldDB" id="A0AAP2W9H9"/>
<gene>
    <name evidence="1" type="ORF">LQE92_11735</name>
</gene>
<reference evidence="1 2" key="1">
    <citation type="submission" date="2021-11" db="EMBL/GenBank/DDBJ databases">
        <title>Lacrimispora sp. nov. NSJ-141 isolated from human feces.</title>
        <authorList>
            <person name="Abdugheni R."/>
        </authorList>
    </citation>
    <scope>NUCLEOTIDE SEQUENCE [LARGE SCALE GENOMIC DNA]</scope>
    <source>
        <strain evidence="1 2">NSJ-141</strain>
    </source>
</reference>
<name>A0AAP2W9H9_9FIRM</name>
<dbReference type="RefSeq" id="WP_231063146.1">
    <property type="nucleotide sequence ID" value="NZ_JAJNOR010000007.1"/>
</dbReference>
<evidence type="ECO:0000313" key="2">
    <source>
        <dbReference type="Proteomes" id="UP001299265"/>
    </source>
</evidence>
<dbReference type="EMBL" id="JAJNOR010000007">
    <property type="protein sequence ID" value="MCD2493286.1"/>
    <property type="molecule type" value="Genomic_DNA"/>
</dbReference>
<sequence length="293" mass="33467">MYKMKTVRREEFRIKEKISGVCEEAGLSSLVYGISTELSLNPDIYEREDGSIWIYYEHSEFPCSLLLEEYGTLMAALHEKYSIVIYGSAGGREAAQLQVEKGEPEGSWCYEKSNISGTDFEELESLCIVVGTEGGEKEKELAELLRGVRWEHEALAVRRSWYMEKALSGLEEMCPGTYFRYLPLTEDAEKAVWMESLTVTQIAELWSLLLENGVGAAEFEYALEALEYKNLDSVYSWELSLRMALNDSGVTVQYEDHGFRMERADGRRMVYDYRTGTAAEKMLLKILFPVSLT</sequence>
<organism evidence="1 2">
    <name type="scientific">Lientehia hominis</name>
    <dbReference type="NCBI Taxonomy" id="2897778"/>
    <lineage>
        <taxon>Bacteria</taxon>
        <taxon>Bacillati</taxon>
        <taxon>Bacillota</taxon>
        <taxon>Clostridia</taxon>
        <taxon>Lachnospirales</taxon>
        <taxon>Lachnospiraceae</taxon>
        <taxon>Lientehia</taxon>
    </lineage>
</organism>
<comment type="caution">
    <text evidence="1">The sequence shown here is derived from an EMBL/GenBank/DDBJ whole genome shotgun (WGS) entry which is preliminary data.</text>
</comment>
<protein>
    <submittedName>
        <fullName evidence="1">Uncharacterized protein</fullName>
    </submittedName>
</protein>
<keyword evidence="2" id="KW-1185">Reference proteome</keyword>
<proteinExistence type="predicted"/>
<accession>A0AAP2W9H9</accession>
<dbReference type="Proteomes" id="UP001299265">
    <property type="component" value="Unassembled WGS sequence"/>
</dbReference>